<dbReference type="AlphaFoldDB" id="A0A2W5QEK7"/>
<organism evidence="2 3">
    <name type="scientific">Novosphingobium pentaromativorans</name>
    <dbReference type="NCBI Taxonomy" id="205844"/>
    <lineage>
        <taxon>Bacteria</taxon>
        <taxon>Pseudomonadati</taxon>
        <taxon>Pseudomonadota</taxon>
        <taxon>Alphaproteobacteria</taxon>
        <taxon>Sphingomonadales</taxon>
        <taxon>Sphingomonadaceae</taxon>
        <taxon>Novosphingobium</taxon>
    </lineage>
</organism>
<sequence length="65" mass="7242">MSAIKALIPGFLLTWIVSIVIGSQGSRGGMLDITHTFYQGHEFYWSWPLFCGATALAWALFAMME</sequence>
<keyword evidence="1" id="KW-0812">Transmembrane</keyword>
<proteinExistence type="predicted"/>
<name>A0A2W5QEK7_9SPHN</name>
<comment type="caution">
    <text evidence="2">The sequence shown here is derived from an EMBL/GenBank/DDBJ whole genome shotgun (WGS) entry which is preliminary data.</text>
</comment>
<protein>
    <submittedName>
        <fullName evidence="2">Uncharacterized protein</fullName>
    </submittedName>
</protein>
<evidence type="ECO:0000256" key="1">
    <source>
        <dbReference type="SAM" id="Phobius"/>
    </source>
</evidence>
<keyword evidence="1" id="KW-1133">Transmembrane helix</keyword>
<dbReference type="Proteomes" id="UP000249082">
    <property type="component" value="Unassembled WGS sequence"/>
</dbReference>
<keyword evidence="1" id="KW-0472">Membrane</keyword>
<reference evidence="2 3" key="1">
    <citation type="submission" date="2017-08" db="EMBL/GenBank/DDBJ databases">
        <title>Infants hospitalized years apart are colonized by the same room-sourced microbial strains.</title>
        <authorList>
            <person name="Brooks B."/>
            <person name="Olm M.R."/>
            <person name="Firek B.A."/>
            <person name="Baker R."/>
            <person name="Thomas B.C."/>
            <person name="Morowitz M.J."/>
            <person name="Banfield J.F."/>
        </authorList>
    </citation>
    <scope>NUCLEOTIDE SEQUENCE [LARGE SCALE GENOMIC DNA]</scope>
    <source>
        <strain evidence="2">S2_005_002_R2_33</strain>
    </source>
</reference>
<dbReference type="EMBL" id="QFPX01000004">
    <property type="protein sequence ID" value="PZQ56047.1"/>
    <property type="molecule type" value="Genomic_DNA"/>
</dbReference>
<accession>A0A2W5QEK7</accession>
<evidence type="ECO:0000313" key="3">
    <source>
        <dbReference type="Proteomes" id="UP000249082"/>
    </source>
</evidence>
<evidence type="ECO:0000313" key="2">
    <source>
        <dbReference type="EMBL" id="PZQ56047.1"/>
    </source>
</evidence>
<feature type="transmembrane region" description="Helical" evidence="1">
    <location>
        <begin position="46"/>
        <end position="64"/>
    </location>
</feature>
<gene>
    <name evidence="2" type="ORF">DI555_05210</name>
</gene>